<keyword evidence="2" id="KW-0004">4Fe-4S</keyword>
<evidence type="ECO:0000259" key="7">
    <source>
        <dbReference type="PROSITE" id="PS51379"/>
    </source>
</evidence>
<keyword evidence="3" id="KW-0479">Metal-binding</keyword>
<dbReference type="Pfam" id="PF02754">
    <property type="entry name" value="CCG"/>
    <property type="match status" value="1"/>
</dbReference>
<dbReference type="EMBL" id="JACRDE010000559">
    <property type="protein sequence ID" value="MBI5252068.1"/>
    <property type="molecule type" value="Genomic_DNA"/>
</dbReference>
<evidence type="ECO:0000313" key="8">
    <source>
        <dbReference type="EMBL" id="MBI5252068.1"/>
    </source>
</evidence>
<dbReference type="PANTHER" id="PTHR43551">
    <property type="entry name" value="FUMARATE REDUCTASE IRON-SULFUR SUBUNIT"/>
    <property type="match status" value="1"/>
</dbReference>
<evidence type="ECO:0000256" key="5">
    <source>
        <dbReference type="ARBA" id="ARBA00023004"/>
    </source>
</evidence>
<dbReference type="GO" id="GO:0051539">
    <property type="term" value="F:4 iron, 4 sulfur cluster binding"/>
    <property type="evidence" value="ECO:0007669"/>
    <property type="project" value="UniProtKB-KW"/>
</dbReference>
<gene>
    <name evidence="8" type="ORF">HY912_21445</name>
</gene>
<dbReference type="PROSITE" id="PS00198">
    <property type="entry name" value="4FE4S_FER_1"/>
    <property type="match status" value="1"/>
</dbReference>
<dbReference type="PROSITE" id="PS51379">
    <property type="entry name" value="4FE4S_FER_2"/>
    <property type="match status" value="1"/>
</dbReference>
<reference evidence="8" key="1">
    <citation type="submission" date="2020-07" db="EMBL/GenBank/DDBJ databases">
        <title>Huge and variable diversity of episymbiotic CPR bacteria and DPANN archaea in groundwater ecosystems.</title>
        <authorList>
            <person name="He C.Y."/>
            <person name="Keren R."/>
            <person name="Whittaker M."/>
            <person name="Farag I.F."/>
            <person name="Doudna J."/>
            <person name="Cate J.H.D."/>
            <person name="Banfield J.F."/>
        </authorList>
    </citation>
    <scope>NUCLEOTIDE SEQUENCE</scope>
    <source>
        <strain evidence="8">NC_groundwater_1664_Pr3_B-0.1um_52_9</strain>
    </source>
</reference>
<keyword evidence="5" id="KW-0408">Iron</keyword>
<proteinExistence type="predicted"/>
<evidence type="ECO:0000256" key="4">
    <source>
        <dbReference type="ARBA" id="ARBA00022982"/>
    </source>
</evidence>
<evidence type="ECO:0000313" key="9">
    <source>
        <dbReference type="Proteomes" id="UP000807825"/>
    </source>
</evidence>
<keyword evidence="4" id="KW-0249">Electron transport</keyword>
<organism evidence="8 9">
    <name type="scientific">Desulfomonile tiedjei</name>
    <dbReference type="NCBI Taxonomy" id="2358"/>
    <lineage>
        <taxon>Bacteria</taxon>
        <taxon>Pseudomonadati</taxon>
        <taxon>Thermodesulfobacteriota</taxon>
        <taxon>Desulfomonilia</taxon>
        <taxon>Desulfomonilales</taxon>
        <taxon>Desulfomonilaceae</taxon>
        <taxon>Desulfomonile</taxon>
    </lineage>
</organism>
<evidence type="ECO:0000256" key="6">
    <source>
        <dbReference type="ARBA" id="ARBA00023014"/>
    </source>
</evidence>
<dbReference type="GO" id="GO:0016491">
    <property type="term" value="F:oxidoreductase activity"/>
    <property type="evidence" value="ECO:0007669"/>
    <property type="project" value="UniProtKB-ARBA"/>
</dbReference>
<dbReference type="InterPro" id="IPR017900">
    <property type="entry name" value="4Fe4S_Fe_S_CS"/>
</dbReference>
<evidence type="ECO:0000256" key="1">
    <source>
        <dbReference type="ARBA" id="ARBA00022448"/>
    </source>
</evidence>
<dbReference type="InterPro" id="IPR004017">
    <property type="entry name" value="Cys_rich_dom"/>
</dbReference>
<comment type="caution">
    <text evidence="8">The sequence shown here is derived from an EMBL/GenBank/DDBJ whole genome shotgun (WGS) entry which is preliminary data.</text>
</comment>
<dbReference type="PANTHER" id="PTHR43551:SF1">
    <property type="entry name" value="HETERODISULFIDE REDUCTASE"/>
    <property type="match status" value="1"/>
</dbReference>
<dbReference type="InterPro" id="IPR009051">
    <property type="entry name" value="Helical_ferredxn"/>
</dbReference>
<dbReference type="GO" id="GO:0046872">
    <property type="term" value="F:metal ion binding"/>
    <property type="evidence" value="ECO:0007669"/>
    <property type="project" value="UniProtKB-KW"/>
</dbReference>
<dbReference type="Gene3D" id="1.10.1060.10">
    <property type="entry name" value="Alpha-helical ferredoxin"/>
    <property type="match status" value="1"/>
</dbReference>
<dbReference type="Proteomes" id="UP000807825">
    <property type="component" value="Unassembled WGS sequence"/>
</dbReference>
<keyword evidence="1" id="KW-0813">Transport</keyword>
<dbReference type="InterPro" id="IPR017896">
    <property type="entry name" value="4Fe4S_Fe-S-bd"/>
</dbReference>
<dbReference type="AlphaFoldDB" id="A0A9D6V570"/>
<accession>A0A9D6V570</accession>
<dbReference type="Pfam" id="PF13183">
    <property type="entry name" value="Fer4_8"/>
    <property type="match status" value="1"/>
</dbReference>
<sequence length="448" mass="50473">MGLPAINLPAIPVVADPGLDKNAKNLTPERISEVINRILDKETAARFRIYLNTCVHCGLCSDACHWFLSNDRDPRFSPVGKVKQTLWEMLKRKGRVDADFIKDCSRIAQTECNVCRKCSMYCPFGIDIAYLLLVVRRICNELGMVPQFMQDTVNSHAVTLNQMWVKQDEWIDTLQWQEEDARSEVVTARIPLDKQGADVFYSVIAPEPKILAQLIGYMAQIMAVARVDWTMPSFDGWDNSNMAMFSGDWEIMGRVERAHHEAALKLKVKRIVMGECGHAFRGAVYDGPKWLGWREPPVPVIHAVDFYHELITSGRIKIARKFDEPVTVQEPCNIVRGRGLGTKLREIIDATCSDFRPPEPDFEHNYCCGAGGGVINCGPPWKTSRVKGNSVKAEQLAATKAHIIITPCHNCHSGIEDIIGAYKLGMHVKFFSEILMQTMEIPDELKAE</sequence>
<feature type="domain" description="4Fe-4S ferredoxin-type" evidence="7">
    <location>
        <begin position="45"/>
        <end position="75"/>
    </location>
</feature>
<keyword evidence="6" id="KW-0411">Iron-sulfur</keyword>
<evidence type="ECO:0000256" key="2">
    <source>
        <dbReference type="ARBA" id="ARBA00022485"/>
    </source>
</evidence>
<protein>
    <submittedName>
        <fullName evidence="8">(Fe-S)-binding protein</fullName>
    </submittedName>
</protein>
<evidence type="ECO:0000256" key="3">
    <source>
        <dbReference type="ARBA" id="ARBA00022723"/>
    </source>
</evidence>
<name>A0A9D6V570_9BACT</name>
<dbReference type="SUPFAM" id="SSF46548">
    <property type="entry name" value="alpha-helical ferredoxin"/>
    <property type="match status" value="1"/>
</dbReference>